<dbReference type="NCBIfam" id="TIGR03623">
    <property type="entry name" value="probable DNA repair protein"/>
    <property type="match status" value="1"/>
</dbReference>
<organism evidence="2 3">
    <name type="scientific">Edaphobacter aggregans</name>
    <dbReference type="NCBI Taxonomy" id="570835"/>
    <lineage>
        <taxon>Bacteria</taxon>
        <taxon>Pseudomonadati</taxon>
        <taxon>Acidobacteriota</taxon>
        <taxon>Terriglobia</taxon>
        <taxon>Terriglobales</taxon>
        <taxon>Acidobacteriaceae</taxon>
        <taxon>Edaphobacter</taxon>
    </lineage>
</organism>
<accession>A0A3R9NWQ6</accession>
<dbReference type="Proteomes" id="UP000269669">
    <property type="component" value="Unassembled WGS sequence"/>
</dbReference>
<evidence type="ECO:0000259" key="1">
    <source>
        <dbReference type="Pfam" id="PF12705"/>
    </source>
</evidence>
<dbReference type="RefSeq" id="WP_185827005.1">
    <property type="nucleotide sequence ID" value="NZ_RSDW01000001.1"/>
</dbReference>
<gene>
    <name evidence="2" type="ORF">EDE15_0918</name>
</gene>
<dbReference type="InterPro" id="IPR027417">
    <property type="entry name" value="P-loop_NTPase"/>
</dbReference>
<proteinExistence type="predicted"/>
<dbReference type="SUPFAM" id="SSF52540">
    <property type="entry name" value="P-loop containing nucleoside triphosphate hydrolases"/>
    <property type="match status" value="1"/>
</dbReference>
<dbReference type="AlphaFoldDB" id="A0A3R9NWQ6"/>
<sequence length="901" mass="99872">MGLPVGIAEALERGATVVTGNQRAARELRQAVDRRNRARGMASWRPAAVMAWDTWTAGLWRELVVEGRVSEIVLNRTQEHAVWKLVLEAEEELATLRSVESLAEMAMEAWKLLCAYNGERRLQNAAVSDDSRAFRRWARTFERVCGAERFLAQAQVEGVLRRAVGEGWISGVGGEIVLVGFDRLTPAQMGLVEALRGVGVVVEEMRLSVGESASRMLIGAGDEREELSVAARWVRGVLEERPGARVAVVVPGLEDRRAEIDRVFREVLAPELEDIAAREDGAPYEFSVGRALAGVPMMAVALDLLRWAVGALPLERVSGLLLSPYFGMVEEERGARAAFDAFELRKARMLRPEISLEWLIVQMARARRRGVLTGLLGRLRAMRVVAATRLAGDVERTHAEWTVRIGELLEAAGWGAREEDSVAFQTRRKWESALDELVTADFDGVKVGFGKALEELEWIARHTMFAPESRDAPVQVMGPLEAAGSTFDALWFLGVGDLSWPMAARGSSLLPWQLQREMGVPGTDVARDAEDARRMTERIAWSAGAVVFSYAKETAEGRQRPSPALVGLGLESRSAAGLVHEDAARTSVSLEEIEDGAGVMPLPDRVVHGGARILELQADCGFRAFAERRLWSAELESVDLGLDARENGTVVHTALELFWNEMRTQAALKAMPWEERERLLRECIESALSRADSVSVTAWDAAYLDMQRERLQRLLRQWLDLEMRRPPFEVKLSERKLDDARIGPLRLSVRVDRVDVVDGAELIIDYKTGHATPNEWLTERPDSPQLPLYAVLSAGPEMQGVAFGLVRAGKNMELKGYAGRDGILAKAAKMRLPLEAQVDEWRRVLVQLATEFQEGQARVSPKRYPATCKHCAQRVLCRLDVSALEEELEESDGSAAEVGHG</sequence>
<evidence type="ECO:0000313" key="2">
    <source>
        <dbReference type="EMBL" id="RSL15430.1"/>
    </source>
</evidence>
<dbReference type="Gene3D" id="3.90.320.10">
    <property type="match status" value="1"/>
</dbReference>
<dbReference type="InterPro" id="IPR011604">
    <property type="entry name" value="PDDEXK-like_dom_sf"/>
</dbReference>
<name>A0A3R9NWQ6_9BACT</name>
<protein>
    <submittedName>
        <fullName evidence="2">Putative DNA repair protein</fullName>
    </submittedName>
</protein>
<dbReference type="InterPro" id="IPR038726">
    <property type="entry name" value="PDDEXK_AddAB-type"/>
</dbReference>
<dbReference type="InterPro" id="IPR019925">
    <property type="entry name" value="DNA_repair_protein_predicted"/>
</dbReference>
<comment type="caution">
    <text evidence="2">The sequence shown here is derived from an EMBL/GenBank/DDBJ whole genome shotgun (WGS) entry which is preliminary data.</text>
</comment>
<evidence type="ECO:0000313" key="3">
    <source>
        <dbReference type="Proteomes" id="UP000269669"/>
    </source>
</evidence>
<dbReference type="Pfam" id="PF12705">
    <property type="entry name" value="PDDEXK_1"/>
    <property type="match status" value="1"/>
</dbReference>
<keyword evidence="3" id="KW-1185">Reference proteome</keyword>
<reference evidence="2 3" key="1">
    <citation type="submission" date="2018-12" db="EMBL/GenBank/DDBJ databases">
        <title>Sequencing of bacterial isolates from soil warming experiment in Harvard Forest, Massachusetts, USA.</title>
        <authorList>
            <person name="Deangelis K."/>
        </authorList>
    </citation>
    <scope>NUCLEOTIDE SEQUENCE [LARGE SCALE GENOMIC DNA]</scope>
    <source>
        <strain evidence="2 3">EB153</strain>
    </source>
</reference>
<dbReference type="EMBL" id="RSDW01000001">
    <property type="protein sequence ID" value="RSL15430.1"/>
    <property type="molecule type" value="Genomic_DNA"/>
</dbReference>
<feature type="domain" description="PD-(D/E)XK endonuclease-like" evidence="1">
    <location>
        <begin position="614"/>
        <end position="878"/>
    </location>
</feature>